<reference evidence="3 4" key="1">
    <citation type="submission" date="2018-04" db="EMBL/GenBank/DDBJ databases">
        <title>Novel Campyloabacter and Helicobacter Species and Strains.</title>
        <authorList>
            <person name="Mannion A.J."/>
            <person name="Shen Z."/>
            <person name="Fox J.G."/>
        </authorList>
    </citation>
    <scope>NUCLEOTIDE SEQUENCE [LARGE SCALE GENOMIC DNA]</scope>
    <source>
        <strain evidence="3 4">MIT 17-337</strain>
    </source>
</reference>
<dbReference type="PANTHER" id="PTHR11927:SF9">
    <property type="entry name" value="L-FUCOSYLTRANSFERASE"/>
    <property type="match status" value="1"/>
</dbReference>
<dbReference type="Pfam" id="PF01531">
    <property type="entry name" value="Glyco_transf_11"/>
    <property type="match status" value="1"/>
</dbReference>
<name>A0A3D8IJY2_9HELI</name>
<evidence type="ECO:0008006" key="5">
    <source>
        <dbReference type="Google" id="ProtNLM"/>
    </source>
</evidence>
<comment type="caution">
    <text evidence="3">The sequence shown here is derived from an EMBL/GenBank/DDBJ whole genome shotgun (WGS) entry which is preliminary data.</text>
</comment>
<dbReference type="InterPro" id="IPR002516">
    <property type="entry name" value="Glyco_trans_11"/>
</dbReference>
<keyword evidence="2" id="KW-0808">Transferase</keyword>
<gene>
    <name evidence="3" type="ORF">CQA53_06545</name>
</gene>
<sequence length="304" mass="36245">MFGYAFAKALEIQYNTEVKLDILFYTKKINRKNNNIRNFELSHFDVHIKYAFGVANRLDKIITSLIPKRFRADFTPSPFNLIKDNKDLHIKIKERYPFPKDTYFEGYFQNLVYFDHIRNILLHDFCLKTPLDLKNKQLQDYILHTHNSVFLHIRRGDYLEYEHSGFINLTYTNYYNTALKTIQEKLGKAHIFIFSNDMVWCKEHFLNGLDSKILQDLTFQFADNNNEGSAAFEMELMRSCKHGIIANSTFSWWAAYLIQYPNKIIVAPNEFFTIVQDSYSVFHDYEDKILPKNWHRIPLTKENK</sequence>
<dbReference type="RefSeq" id="WP_115543219.1">
    <property type="nucleotide sequence ID" value="NZ_NXLQ01000013.1"/>
</dbReference>
<dbReference type="GO" id="GO:0005975">
    <property type="term" value="P:carbohydrate metabolic process"/>
    <property type="evidence" value="ECO:0007669"/>
    <property type="project" value="InterPro"/>
</dbReference>
<dbReference type="GO" id="GO:0008107">
    <property type="term" value="F:galactoside 2-alpha-L-fucosyltransferase activity"/>
    <property type="evidence" value="ECO:0007669"/>
    <property type="project" value="InterPro"/>
</dbReference>
<keyword evidence="4" id="KW-1185">Reference proteome</keyword>
<protein>
    <recommendedName>
        <fullName evidence="5">Alpha-1,2-fucosyltransferase</fullName>
    </recommendedName>
</protein>
<proteinExistence type="predicted"/>
<organism evidence="3 4">
    <name type="scientific">Helicobacter didelphidarum</name>
    <dbReference type="NCBI Taxonomy" id="2040648"/>
    <lineage>
        <taxon>Bacteria</taxon>
        <taxon>Pseudomonadati</taxon>
        <taxon>Campylobacterota</taxon>
        <taxon>Epsilonproteobacteria</taxon>
        <taxon>Campylobacterales</taxon>
        <taxon>Helicobacteraceae</taxon>
        <taxon>Helicobacter</taxon>
    </lineage>
</organism>
<accession>A0A3D8IJY2</accession>
<dbReference type="Gene3D" id="3.40.50.11350">
    <property type="match status" value="1"/>
</dbReference>
<dbReference type="CDD" id="cd11301">
    <property type="entry name" value="Fut1_Fut2_like"/>
    <property type="match status" value="1"/>
</dbReference>
<evidence type="ECO:0000313" key="4">
    <source>
        <dbReference type="Proteomes" id="UP000256379"/>
    </source>
</evidence>
<dbReference type="EMBL" id="NXLQ01000013">
    <property type="protein sequence ID" value="RDU65330.1"/>
    <property type="molecule type" value="Genomic_DNA"/>
</dbReference>
<dbReference type="AlphaFoldDB" id="A0A3D8IJY2"/>
<evidence type="ECO:0000256" key="2">
    <source>
        <dbReference type="ARBA" id="ARBA00022679"/>
    </source>
</evidence>
<dbReference type="OrthoDB" id="9794601at2"/>
<evidence type="ECO:0000256" key="1">
    <source>
        <dbReference type="ARBA" id="ARBA00022676"/>
    </source>
</evidence>
<dbReference type="Proteomes" id="UP000256379">
    <property type="component" value="Unassembled WGS sequence"/>
</dbReference>
<dbReference type="PANTHER" id="PTHR11927">
    <property type="entry name" value="GALACTOSIDE 2-L-FUCOSYLTRANSFERASE"/>
    <property type="match status" value="1"/>
</dbReference>
<keyword evidence="1" id="KW-0328">Glycosyltransferase</keyword>
<evidence type="ECO:0000313" key="3">
    <source>
        <dbReference type="EMBL" id="RDU65330.1"/>
    </source>
</evidence>
<dbReference type="GO" id="GO:0016020">
    <property type="term" value="C:membrane"/>
    <property type="evidence" value="ECO:0007669"/>
    <property type="project" value="InterPro"/>
</dbReference>